<evidence type="ECO:0000259" key="5">
    <source>
        <dbReference type="Pfam" id="PF20684"/>
    </source>
</evidence>
<evidence type="ECO:0000256" key="2">
    <source>
        <dbReference type="ARBA" id="ARBA00022475"/>
    </source>
</evidence>
<feature type="domain" description="Rhodopsin" evidence="5">
    <location>
        <begin position="31"/>
        <end position="280"/>
    </location>
</feature>
<keyword evidence="7" id="KW-1185">Reference proteome</keyword>
<dbReference type="InterPro" id="IPR050375">
    <property type="entry name" value="MFS_TsgA-like"/>
</dbReference>
<dbReference type="Gene3D" id="1.20.1250.20">
    <property type="entry name" value="MFS general substrate transporter like domains"/>
    <property type="match status" value="2"/>
</dbReference>
<dbReference type="OrthoDB" id="546893at2759"/>
<feature type="transmembrane region" description="Helical" evidence="4">
    <location>
        <begin position="168"/>
        <end position="193"/>
    </location>
</feature>
<evidence type="ECO:0000313" key="7">
    <source>
        <dbReference type="Proteomes" id="UP000887226"/>
    </source>
</evidence>
<feature type="transmembrane region" description="Helical" evidence="4">
    <location>
        <begin position="92"/>
        <end position="114"/>
    </location>
</feature>
<dbReference type="PANTHER" id="PTHR43702:SF13">
    <property type="entry name" value="MONOSACCHARIDE TRANSPORTER, PUTATIVE (AFU_ORTHOLOGUE AFUA_4G06630)-RELATED"/>
    <property type="match status" value="1"/>
</dbReference>
<feature type="transmembrane region" description="Helical" evidence="4">
    <location>
        <begin position="14"/>
        <end position="35"/>
    </location>
</feature>
<name>A0A9P8CIH6_9HELO</name>
<proteinExistence type="predicted"/>
<feature type="compositionally biased region" description="Polar residues" evidence="3">
    <location>
        <begin position="842"/>
        <end position="864"/>
    </location>
</feature>
<dbReference type="SUPFAM" id="SSF103473">
    <property type="entry name" value="MFS general substrate transporter"/>
    <property type="match status" value="1"/>
</dbReference>
<feature type="transmembrane region" description="Helical" evidence="4">
    <location>
        <begin position="47"/>
        <end position="72"/>
    </location>
</feature>
<protein>
    <submittedName>
        <fullName evidence="6">L-fucose permease</fullName>
    </submittedName>
</protein>
<evidence type="ECO:0000313" key="6">
    <source>
        <dbReference type="EMBL" id="KAG9247962.1"/>
    </source>
</evidence>
<feature type="transmembrane region" description="Helical" evidence="4">
    <location>
        <begin position="614"/>
        <end position="632"/>
    </location>
</feature>
<feature type="transmembrane region" description="Helical" evidence="4">
    <location>
        <begin position="562"/>
        <end position="582"/>
    </location>
</feature>
<evidence type="ECO:0000256" key="4">
    <source>
        <dbReference type="SAM" id="Phobius"/>
    </source>
</evidence>
<dbReference type="Pfam" id="PF07690">
    <property type="entry name" value="MFS_1"/>
    <property type="match status" value="1"/>
</dbReference>
<reference evidence="6" key="1">
    <citation type="journal article" date="2021" name="IMA Fungus">
        <title>Genomic characterization of three marine fungi, including Emericellopsis atlantica sp. nov. with signatures of a generalist lifestyle and marine biomass degradation.</title>
        <authorList>
            <person name="Hagestad O.C."/>
            <person name="Hou L."/>
            <person name="Andersen J.H."/>
            <person name="Hansen E.H."/>
            <person name="Altermark B."/>
            <person name="Li C."/>
            <person name="Kuhnert E."/>
            <person name="Cox R.J."/>
            <person name="Crous P.W."/>
            <person name="Spatafora J.W."/>
            <person name="Lail K."/>
            <person name="Amirebrahimi M."/>
            <person name="Lipzen A."/>
            <person name="Pangilinan J."/>
            <person name="Andreopoulos W."/>
            <person name="Hayes R.D."/>
            <person name="Ng V."/>
            <person name="Grigoriev I.V."/>
            <person name="Jackson S.A."/>
            <person name="Sutton T.D.S."/>
            <person name="Dobson A.D.W."/>
            <person name="Rama T."/>
        </authorList>
    </citation>
    <scope>NUCLEOTIDE SEQUENCE</scope>
    <source>
        <strain evidence="6">TRa3180A</strain>
    </source>
</reference>
<evidence type="ECO:0000256" key="3">
    <source>
        <dbReference type="SAM" id="MobiDB-lite"/>
    </source>
</evidence>
<dbReference type="InterPro" id="IPR011701">
    <property type="entry name" value="MFS"/>
</dbReference>
<accession>A0A9P8CIH6</accession>
<feature type="transmembrane region" description="Helical" evidence="4">
    <location>
        <begin position="464"/>
        <end position="481"/>
    </location>
</feature>
<keyword evidence="4" id="KW-0812">Transmembrane</keyword>
<dbReference type="PANTHER" id="PTHR43702">
    <property type="entry name" value="L-FUCOSE-PROTON SYMPORTER"/>
    <property type="match status" value="1"/>
</dbReference>
<dbReference type="GO" id="GO:0005886">
    <property type="term" value="C:plasma membrane"/>
    <property type="evidence" value="ECO:0007669"/>
    <property type="project" value="UniProtKB-SubCell"/>
</dbReference>
<feature type="transmembrane region" description="Helical" evidence="4">
    <location>
        <begin position="686"/>
        <end position="706"/>
    </location>
</feature>
<feature type="transmembrane region" description="Helical" evidence="4">
    <location>
        <begin position="712"/>
        <end position="732"/>
    </location>
</feature>
<feature type="transmembrane region" description="Helical" evidence="4">
    <location>
        <begin position="395"/>
        <end position="415"/>
    </location>
</feature>
<dbReference type="GO" id="GO:0022857">
    <property type="term" value="F:transmembrane transporter activity"/>
    <property type="evidence" value="ECO:0007669"/>
    <property type="project" value="InterPro"/>
</dbReference>
<dbReference type="EMBL" id="MU253759">
    <property type="protein sequence ID" value="KAG9247962.1"/>
    <property type="molecule type" value="Genomic_DNA"/>
</dbReference>
<feature type="transmembrane region" description="Helical" evidence="4">
    <location>
        <begin position="205"/>
        <end position="226"/>
    </location>
</feature>
<feature type="region of interest" description="Disordered" evidence="3">
    <location>
        <begin position="839"/>
        <end position="904"/>
    </location>
</feature>
<feature type="transmembrane region" description="Helical" evidence="4">
    <location>
        <begin position="744"/>
        <end position="763"/>
    </location>
</feature>
<organism evidence="6 7">
    <name type="scientific">Calycina marina</name>
    <dbReference type="NCBI Taxonomy" id="1763456"/>
    <lineage>
        <taxon>Eukaryota</taxon>
        <taxon>Fungi</taxon>
        <taxon>Dikarya</taxon>
        <taxon>Ascomycota</taxon>
        <taxon>Pezizomycotina</taxon>
        <taxon>Leotiomycetes</taxon>
        <taxon>Helotiales</taxon>
        <taxon>Pezizellaceae</taxon>
        <taxon>Calycina</taxon>
    </lineage>
</organism>
<sequence>MAVRGNFPSRGKPVFIVTTITFVLATVFVAARLLSRFVILKKRTWDDWVIFLAWAIALGLSFAINYGAWNGLGRHDVNIPDDWLPALRRSEYAFTVLYNPALMATKTSILIFYLRMSENTQRFLRSTSYATLGLVNVEGLVMTFMNAFQCNPVMAAFTSASGKCMSVLTLYICSAPVNIVANLAILVLPIPLLTGMHLPQRQKTILVFTFSLGIFVTIVDVVRIHYLQKATDFQSGIQSSRLGEAHDFGWNASLSFLWSVIEVNVGIICACIPTLKPLVRCLLPSMILDPIRHATKSNSEETRRHLSGAVARRSSVVAPLAPTAVMNNGGDPVLEMEMMEFLTTPEMNAATLKAGMIRNHQAASTRRTSGHSSVYFGLIDMKSPKSMLKTRGMESFKYCTAVMILFFLWGFSYGLLNALNNEISMVNHETVAQKLGLSASYFVGYLIGPITLGQWVLRKHGFRATFVSGLCVYGVGTLMFWPSSVLSSWPGFLTCQFVAGCGLAILETAANPFVALCGPVQYSEYRLLLCQGVQAVGSVLSSIFAQKVLFTDVQPDSLLDVQWTYLAVTLVCVALALFFYYMPLPEASDAHLQQLSENLSISPSQKIFSGKLPLIYTTAFLAITCQFVYVAAQESNAVWFGPLLESLSPTSTFTITSKDYIIVGATLFALSRFIFAFLCLIIAPRLLLLSCFLFGILFSILTHTLQVSANGIAAPILMLYFFEGPIFPLIFAIGIRGMGRRTKWTASLIVAAVSGGSAFPFVMWFIEKHTSAQNAYWVIIILYVIGTLFPIYLTVVPSVRHQVDPAIASSLGDRRLDSDGGLNSRRVSNFFSTLWTRKDSQAPGTRQQGSHGSLLITMSENPSGSSGGGRFTSICGKRKGSNAAWVEQREDSESSPCPPRWNKD</sequence>
<feature type="transmembrane region" description="Helical" evidence="4">
    <location>
        <begin position="660"/>
        <end position="681"/>
    </location>
</feature>
<feature type="transmembrane region" description="Helical" evidence="4">
    <location>
        <begin position="435"/>
        <end position="457"/>
    </location>
</feature>
<dbReference type="AlphaFoldDB" id="A0A9P8CIH6"/>
<comment type="subcellular location">
    <subcellularLocation>
        <location evidence="1">Cell inner membrane</location>
        <topology evidence="1">Multi-pass membrane protein</topology>
    </subcellularLocation>
</comment>
<dbReference type="InterPro" id="IPR049326">
    <property type="entry name" value="Rhodopsin_dom_fungi"/>
</dbReference>
<feature type="transmembrane region" description="Helical" evidence="4">
    <location>
        <begin position="775"/>
        <end position="795"/>
    </location>
</feature>
<evidence type="ECO:0000256" key="1">
    <source>
        <dbReference type="ARBA" id="ARBA00004429"/>
    </source>
</evidence>
<comment type="caution">
    <text evidence="6">The sequence shown here is derived from an EMBL/GenBank/DDBJ whole genome shotgun (WGS) entry which is preliminary data.</text>
</comment>
<keyword evidence="4" id="KW-0472">Membrane</keyword>
<feature type="transmembrane region" description="Helical" evidence="4">
    <location>
        <begin position="126"/>
        <end position="148"/>
    </location>
</feature>
<gene>
    <name evidence="6" type="ORF">BJ878DRAFT_476912</name>
</gene>
<dbReference type="Pfam" id="PF20684">
    <property type="entry name" value="Fung_rhodopsin"/>
    <property type="match status" value="1"/>
</dbReference>
<feature type="transmembrane region" description="Helical" evidence="4">
    <location>
        <begin position="527"/>
        <end position="550"/>
    </location>
</feature>
<dbReference type="Proteomes" id="UP000887226">
    <property type="component" value="Unassembled WGS sequence"/>
</dbReference>
<keyword evidence="2" id="KW-1003">Cell membrane</keyword>
<dbReference type="InterPro" id="IPR036259">
    <property type="entry name" value="MFS_trans_sf"/>
</dbReference>
<keyword evidence="4" id="KW-1133">Transmembrane helix</keyword>